<keyword evidence="3" id="KW-1185">Reference proteome</keyword>
<organism evidence="2 3">
    <name type="scientific">Limnohabitans curvus</name>
    <dbReference type="NCBI Taxonomy" id="323423"/>
    <lineage>
        <taxon>Bacteria</taxon>
        <taxon>Pseudomonadati</taxon>
        <taxon>Pseudomonadota</taxon>
        <taxon>Betaproteobacteria</taxon>
        <taxon>Burkholderiales</taxon>
        <taxon>Comamonadaceae</taxon>
        <taxon>Limnohabitans</taxon>
    </lineage>
</organism>
<protein>
    <recommendedName>
        <fullName evidence="4">Transmembrane protein</fullName>
    </recommendedName>
</protein>
<gene>
    <name evidence="2" type="ORF">B9Z44_11420</name>
</gene>
<keyword evidence="1" id="KW-1133">Transmembrane helix</keyword>
<keyword evidence="1" id="KW-0472">Membrane</keyword>
<accession>A0A315EW00</accession>
<dbReference type="AlphaFoldDB" id="A0A315EW00"/>
<feature type="transmembrane region" description="Helical" evidence="1">
    <location>
        <begin position="50"/>
        <end position="71"/>
    </location>
</feature>
<sequence length="102" mass="11449">MLAQRMMWIAWPAFLVAGVLEMLVFAFVDPQDMQWFGQPIELSRQGVYTLSFFVFWSITAASSALTTLLSVSPFEMNRCPLVPTERPDGCPKQEACCEPVAV</sequence>
<comment type="caution">
    <text evidence="2">The sequence shown here is derived from an EMBL/GenBank/DDBJ whole genome shotgun (WGS) entry which is preliminary data.</text>
</comment>
<evidence type="ECO:0008006" key="4">
    <source>
        <dbReference type="Google" id="ProtNLM"/>
    </source>
</evidence>
<proteinExistence type="predicted"/>
<dbReference type="RefSeq" id="WP_108359084.1">
    <property type="nucleotide sequence ID" value="NZ_NESP01000001.1"/>
</dbReference>
<dbReference type="Proteomes" id="UP000251341">
    <property type="component" value="Unassembled WGS sequence"/>
</dbReference>
<reference evidence="2 3" key="1">
    <citation type="submission" date="2017-04" db="EMBL/GenBank/DDBJ databases">
        <title>Unexpected and diverse lifestyles within the genus Limnohabitans.</title>
        <authorList>
            <person name="Kasalicky V."/>
            <person name="Mehrshad M."/>
            <person name="Andrei S.-A."/>
            <person name="Salcher M."/>
            <person name="Kratochvilova H."/>
            <person name="Simek K."/>
            <person name="Ghai R."/>
        </authorList>
    </citation>
    <scope>NUCLEOTIDE SEQUENCE [LARGE SCALE GENOMIC DNA]</scope>
    <source>
        <strain evidence="2 3">MWH-C5</strain>
    </source>
</reference>
<evidence type="ECO:0000313" key="3">
    <source>
        <dbReference type="Proteomes" id="UP000251341"/>
    </source>
</evidence>
<keyword evidence="1" id="KW-0812">Transmembrane</keyword>
<evidence type="ECO:0000313" key="2">
    <source>
        <dbReference type="EMBL" id="PUE60124.1"/>
    </source>
</evidence>
<evidence type="ECO:0000256" key="1">
    <source>
        <dbReference type="SAM" id="Phobius"/>
    </source>
</evidence>
<dbReference type="EMBL" id="NESP01000001">
    <property type="protein sequence ID" value="PUE60124.1"/>
    <property type="molecule type" value="Genomic_DNA"/>
</dbReference>
<name>A0A315EW00_9BURK</name>